<feature type="transmembrane region" description="Helical" evidence="5">
    <location>
        <begin position="402"/>
        <end position="425"/>
    </location>
</feature>
<name>A0A0A1TUI2_ENTIV</name>
<keyword evidence="4 5" id="KW-0472">Membrane</keyword>
<evidence type="ECO:0000256" key="2">
    <source>
        <dbReference type="ARBA" id="ARBA00022692"/>
    </source>
</evidence>
<feature type="transmembrane region" description="Helical" evidence="5">
    <location>
        <begin position="201"/>
        <end position="222"/>
    </location>
</feature>
<sequence>MSNTNKDKPTYPLFFFQMTPCVMICTLVFLIVVAIFSMSISILVPSRTRESFAFYNQTIVAQNRPNTIAFPTLKIGPFQVIHQELRLFVRAESIQVTNGSDYDIYEPFEANLEFTVNEYDESEQMSYVVETVNKMYEFKKWDKHHKGWTRYVGLFTYRPLYGDYYIFNFTLNNLTQSVKSLQFKVQYTDAVRALSECDLRLAFGIISCFLAMVFMFVLRGTLFISWHLSQRLTFGMLVITGVCINPTLGFEYLVPTVIAPFYFYLVYCIYVTCFLLYLFILFDCIVGETIRWKTITETVISVCVGAILCMQRVSRTATKDVDLTTDFQVQFHIADLFLVLEVLSVGLYVLLFLLDLVYFFVVNKASKNLRRDFYFGMVLFSMALLFIISSVIGLIVDSNFNIVSLFVGTVSQSAITIYVCGIFVLSPPSVDTHPLPPRVPDTYSELDSKLHSENSTIELTQQSGTHIEDDSPIQL</sequence>
<dbReference type="PANTHER" id="PTHR31918:SF1">
    <property type="entry name" value="TRANSMEMBRANE PROTEIN 181"/>
    <property type="match status" value="1"/>
</dbReference>
<dbReference type="Proteomes" id="UP000014680">
    <property type="component" value="Unassembled WGS sequence"/>
</dbReference>
<feature type="transmembrane region" description="Helical" evidence="5">
    <location>
        <begin position="333"/>
        <end position="361"/>
    </location>
</feature>
<feature type="transmembrane region" description="Helical" evidence="5">
    <location>
        <begin position="373"/>
        <end position="396"/>
    </location>
</feature>
<evidence type="ECO:0000259" key="6">
    <source>
        <dbReference type="Pfam" id="PF06664"/>
    </source>
</evidence>
<keyword evidence="3 5" id="KW-1133">Transmembrane helix</keyword>
<feature type="transmembrane region" description="Helical" evidence="5">
    <location>
        <begin position="21"/>
        <end position="44"/>
    </location>
</feature>
<evidence type="ECO:0000313" key="8">
    <source>
        <dbReference type="Proteomes" id="UP000014680"/>
    </source>
</evidence>
<proteinExistence type="predicted"/>
<dbReference type="GO" id="GO:0015643">
    <property type="term" value="F:toxic substance binding"/>
    <property type="evidence" value="ECO:0007669"/>
    <property type="project" value="InterPro"/>
</dbReference>
<dbReference type="InterPro" id="IPR047843">
    <property type="entry name" value="WLS-like_TM"/>
</dbReference>
<gene>
    <name evidence="7" type="ORF">EIN_468290</name>
</gene>
<protein>
    <recommendedName>
        <fullName evidence="6">Wntless-like transmembrane domain-containing protein</fullName>
    </recommendedName>
</protein>
<evidence type="ECO:0000256" key="1">
    <source>
        <dbReference type="ARBA" id="ARBA00004141"/>
    </source>
</evidence>
<evidence type="ECO:0000313" key="7">
    <source>
        <dbReference type="EMBL" id="ELP83695.1"/>
    </source>
</evidence>
<evidence type="ECO:0000256" key="4">
    <source>
        <dbReference type="ARBA" id="ARBA00023136"/>
    </source>
</evidence>
<dbReference type="GeneID" id="14882627"/>
<organism evidence="7 8">
    <name type="scientific">Entamoeba invadens IP1</name>
    <dbReference type="NCBI Taxonomy" id="370355"/>
    <lineage>
        <taxon>Eukaryota</taxon>
        <taxon>Amoebozoa</taxon>
        <taxon>Evosea</taxon>
        <taxon>Archamoebae</taxon>
        <taxon>Mastigamoebida</taxon>
        <taxon>Entamoebidae</taxon>
        <taxon>Entamoeba</taxon>
    </lineage>
</organism>
<feature type="transmembrane region" description="Helical" evidence="5">
    <location>
        <begin position="234"/>
        <end position="255"/>
    </location>
</feature>
<dbReference type="RefSeq" id="XP_004183041.1">
    <property type="nucleotide sequence ID" value="XM_004182993.1"/>
</dbReference>
<evidence type="ECO:0000256" key="3">
    <source>
        <dbReference type="ARBA" id="ARBA00022989"/>
    </source>
</evidence>
<dbReference type="VEuPathDB" id="AmoebaDB:EIN_468290"/>
<dbReference type="Pfam" id="PF06664">
    <property type="entry name" value="WLS-like_TM"/>
    <property type="match status" value="1"/>
</dbReference>
<dbReference type="GO" id="GO:0016020">
    <property type="term" value="C:membrane"/>
    <property type="evidence" value="ECO:0007669"/>
    <property type="project" value="UniProtKB-SubCell"/>
</dbReference>
<keyword evidence="8" id="KW-1185">Reference proteome</keyword>
<dbReference type="AlphaFoldDB" id="A0A0A1TUI2"/>
<dbReference type="EMBL" id="KB207240">
    <property type="protein sequence ID" value="ELP83695.1"/>
    <property type="molecule type" value="Genomic_DNA"/>
</dbReference>
<accession>A0A0A1TUI2</accession>
<dbReference type="InterPro" id="IPR040416">
    <property type="entry name" value="TMEM181"/>
</dbReference>
<keyword evidence="2 5" id="KW-0812">Transmembrane</keyword>
<reference evidence="7 8" key="1">
    <citation type="submission" date="2012-10" db="EMBL/GenBank/DDBJ databases">
        <authorList>
            <person name="Zafar N."/>
            <person name="Inman J."/>
            <person name="Hall N."/>
            <person name="Lorenzi H."/>
            <person name="Caler E."/>
        </authorList>
    </citation>
    <scope>NUCLEOTIDE SEQUENCE [LARGE SCALE GENOMIC DNA]</scope>
    <source>
        <strain evidence="7 8">IP1</strain>
    </source>
</reference>
<evidence type="ECO:0000256" key="5">
    <source>
        <dbReference type="SAM" id="Phobius"/>
    </source>
</evidence>
<comment type="subcellular location">
    <subcellularLocation>
        <location evidence="1">Membrane</location>
        <topology evidence="1">Multi-pass membrane protein</topology>
    </subcellularLocation>
</comment>
<feature type="domain" description="Wntless-like transmembrane" evidence="6">
    <location>
        <begin position="199"/>
        <end position="422"/>
    </location>
</feature>
<feature type="transmembrane region" description="Helical" evidence="5">
    <location>
        <begin position="261"/>
        <end position="282"/>
    </location>
</feature>
<dbReference type="PANTHER" id="PTHR31918">
    <property type="entry name" value="TRANSMEMBRANE PROTEIN 181"/>
    <property type="match status" value="1"/>
</dbReference>
<dbReference type="KEGG" id="eiv:EIN_468290"/>